<gene>
    <name evidence="1" type="primary">ycf58</name>
</gene>
<organism evidence="1">
    <name type="scientific">Digenea simplex</name>
    <name type="common">Marine red alga</name>
    <name type="synonym">Conferva simplex</name>
    <dbReference type="NCBI Taxonomy" id="945030"/>
    <lineage>
        <taxon>Eukaryota</taxon>
        <taxon>Rhodophyta</taxon>
        <taxon>Florideophyceae</taxon>
        <taxon>Rhodymeniophycidae</taxon>
        <taxon>Ceramiales</taxon>
        <taxon>Rhodomelaceae</taxon>
        <taxon>Polysiphonioideae</taxon>
        <taxon>Digenea</taxon>
    </lineage>
</organism>
<keyword evidence="1" id="KW-0150">Chloroplast</keyword>
<reference evidence="1" key="1">
    <citation type="journal article" date="2017" name="J. Phycol.">
        <title>Analysis of chloroplast genomes and a supermatrix inform reclassification of the Rhodomelaceae (Rhodophyta).</title>
        <authorList>
            <person name="Diaz-Tapia P."/>
            <person name="Maggs C.A."/>
            <person name="West J.A."/>
            <person name="Verbruggen H."/>
        </authorList>
    </citation>
    <scope>NUCLEOTIDE SEQUENCE</scope>
    <source>
        <strain evidence="1">PD1820</strain>
    </source>
</reference>
<proteinExistence type="predicted"/>
<dbReference type="GeneID" id="33362205"/>
<evidence type="ECO:0000313" key="1">
    <source>
        <dbReference type="EMBL" id="ARW69517.1"/>
    </source>
</evidence>
<dbReference type="EMBL" id="MF101465">
    <property type="protein sequence ID" value="ARW69517.1"/>
    <property type="molecule type" value="Genomic_DNA"/>
</dbReference>
<protein>
    <submittedName>
        <fullName evidence="1">Uncharacterized protein</fullName>
    </submittedName>
</protein>
<accession>A0A1Z1MTT6</accession>
<dbReference type="AlphaFoldDB" id="A0A1Z1MTT6"/>
<dbReference type="RefSeq" id="YP_009399698.1">
    <property type="nucleotide sequence ID" value="NC_035298.1"/>
</dbReference>
<sequence>MFYNLFFQIFAGKWLSQNNVYFCNQKIENQIRNKTYVYIGEKNNIIDNDCNKVEAILNNRTISKSRLSYNNKTHILTDINLKLDKVNQNIILNIQAINDNLSKITCIIKHKQIISEEYIHVINGNLIVSIVYIKDLINKKYLAISIGSHIKSQLGNQ</sequence>
<geneLocation type="chloroplast" evidence="1"/>
<keyword evidence="1" id="KW-0934">Plastid</keyword>
<name>A0A1Z1MTT6_DIGSM</name>